<dbReference type="EMBL" id="JAUKPO010000084">
    <property type="protein sequence ID" value="MDO1451729.1"/>
    <property type="molecule type" value="Genomic_DNA"/>
</dbReference>
<organism evidence="3 4">
    <name type="scientific">Rhodocytophaga aerolata</name>
    <dbReference type="NCBI Taxonomy" id="455078"/>
    <lineage>
        <taxon>Bacteria</taxon>
        <taxon>Pseudomonadati</taxon>
        <taxon>Bacteroidota</taxon>
        <taxon>Cytophagia</taxon>
        <taxon>Cytophagales</taxon>
        <taxon>Rhodocytophagaceae</taxon>
        <taxon>Rhodocytophaga</taxon>
    </lineage>
</organism>
<dbReference type="PANTHER" id="PTHR34978">
    <property type="entry name" value="POSSIBLE SENSOR-TRANSDUCER PROTEIN BLAR"/>
    <property type="match status" value="1"/>
</dbReference>
<accession>A0ABT8RID0</accession>
<protein>
    <submittedName>
        <fullName evidence="3">M56 family metallopeptidase</fullName>
    </submittedName>
</protein>
<keyword evidence="1" id="KW-0472">Membrane</keyword>
<dbReference type="RefSeq" id="WP_302042526.1">
    <property type="nucleotide sequence ID" value="NZ_JAUKPO010000084.1"/>
</dbReference>
<dbReference type="Pfam" id="PF05569">
    <property type="entry name" value="Peptidase_M56"/>
    <property type="match status" value="1"/>
</dbReference>
<dbReference type="Proteomes" id="UP001168528">
    <property type="component" value="Unassembled WGS sequence"/>
</dbReference>
<feature type="transmembrane region" description="Helical" evidence="1">
    <location>
        <begin position="37"/>
        <end position="58"/>
    </location>
</feature>
<sequence length="376" mass="43186">MADLIYYSIKLSICLATVYLFYRLALRSLTFYSSNRWFLLIASGFSFLIPLVNLLPLLSLGETTNVESINALITWNKVSNSLFAVTNETDSFGQSMLSLIATLFWIGLLIQGVKLLIQFIAFFRVLHSATLVQDGDIKIYQVDKKIAPFSFGNAIFLNINLLEPEEIQQVIRHEWIHASQNHTMDVIWMECLLLFNWYNPFAWLLRQAVRENLEFIVDKEVLNKGDIDRKSYQYLLLKIIGLSNVQIANQFNISSLKTRIQMMNRKPSSTHSVSKYFLVLPLLVFLTFTFCGRVIEEAAPPPPPPPIVMDPNSLSFEAFLKKNKMKEFRQLKEGGGVFEVELESGKKETYDISDEKQKAIFEQRYGKLPTVVVQPE</sequence>
<dbReference type="InterPro" id="IPR052173">
    <property type="entry name" value="Beta-lactam_resp_regulator"/>
</dbReference>
<keyword evidence="4" id="KW-1185">Reference proteome</keyword>
<evidence type="ECO:0000313" key="4">
    <source>
        <dbReference type="Proteomes" id="UP001168528"/>
    </source>
</evidence>
<proteinExistence type="predicted"/>
<comment type="caution">
    <text evidence="3">The sequence shown here is derived from an EMBL/GenBank/DDBJ whole genome shotgun (WGS) entry which is preliminary data.</text>
</comment>
<feature type="transmembrane region" description="Helical" evidence="1">
    <location>
        <begin position="6"/>
        <end position="25"/>
    </location>
</feature>
<dbReference type="PANTHER" id="PTHR34978:SF3">
    <property type="entry name" value="SLR0241 PROTEIN"/>
    <property type="match status" value="1"/>
</dbReference>
<keyword evidence="1" id="KW-0812">Transmembrane</keyword>
<feature type="transmembrane region" description="Helical" evidence="1">
    <location>
        <begin position="96"/>
        <end position="117"/>
    </location>
</feature>
<name>A0ABT8RID0_9BACT</name>
<dbReference type="CDD" id="cd07341">
    <property type="entry name" value="M56_BlaR1_MecR1_like"/>
    <property type="match status" value="1"/>
</dbReference>
<reference evidence="3" key="1">
    <citation type="submission" date="2023-07" db="EMBL/GenBank/DDBJ databases">
        <title>The genome sequence of Rhodocytophaga aerolata KACC 12507.</title>
        <authorList>
            <person name="Zhang X."/>
        </authorList>
    </citation>
    <scope>NUCLEOTIDE SEQUENCE</scope>
    <source>
        <strain evidence="3">KACC 12507</strain>
    </source>
</reference>
<evidence type="ECO:0000256" key="1">
    <source>
        <dbReference type="SAM" id="Phobius"/>
    </source>
</evidence>
<evidence type="ECO:0000259" key="2">
    <source>
        <dbReference type="Pfam" id="PF05569"/>
    </source>
</evidence>
<dbReference type="InterPro" id="IPR008756">
    <property type="entry name" value="Peptidase_M56"/>
</dbReference>
<feature type="transmembrane region" description="Helical" evidence="1">
    <location>
        <begin position="276"/>
        <end position="295"/>
    </location>
</feature>
<evidence type="ECO:0000313" key="3">
    <source>
        <dbReference type="EMBL" id="MDO1451729.1"/>
    </source>
</evidence>
<keyword evidence="1" id="KW-1133">Transmembrane helix</keyword>
<gene>
    <name evidence="3" type="ORF">Q0590_35980</name>
</gene>
<feature type="domain" description="Peptidase M56" evidence="2">
    <location>
        <begin position="161"/>
        <end position="262"/>
    </location>
</feature>